<evidence type="ECO:0000313" key="3">
    <source>
        <dbReference type="Proteomes" id="UP000315010"/>
    </source>
</evidence>
<dbReference type="InterPro" id="IPR014469">
    <property type="entry name" value="DUF2271"/>
</dbReference>
<dbReference type="Pfam" id="PF10029">
    <property type="entry name" value="DUF2271"/>
    <property type="match status" value="1"/>
</dbReference>
<feature type="signal peptide" evidence="1">
    <location>
        <begin position="1"/>
        <end position="19"/>
    </location>
</feature>
<sequence precursor="true">MKPLTTAMLCLTLSSVGWAEDIPSTLETTIEIRHLDVSEYHRPYVAVWIQDEDRNAVASLAVWYQITGSRKDAGTKWLPDLRQWWRRTGRSLEMPVDGVSGATRPAGTHKLSFAITDSRLVDLPAGKYSLVVEAAREVGGRELVEIPFTWPLGQSKSLKAKGKNELGEVTLNAK</sequence>
<comment type="caution">
    <text evidence="2">The sequence shown here is derived from an EMBL/GenBank/DDBJ whole genome shotgun (WGS) entry which is preliminary data.</text>
</comment>
<reference evidence="2 3" key="1">
    <citation type="submission" date="2019-02" db="EMBL/GenBank/DDBJ databases">
        <title>Deep-cultivation of Planctomycetes and their phenomic and genomic characterization uncovers novel biology.</title>
        <authorList>
            <person name="Wiegand S."/>
            <person name="Jogler M."/>
            <person name="Boedeker C."/>
            <person name="Pinto D."/>
            <person name="Vollmers J."/>
            <person name="Rivas-Marin E."/>
            <person name="Kohn T."/>
            <person name="Peeters S.H."/>
            <person name="Heuer A."/>
            <person name="Rast P."/>
            <person name="Oberbeckmann S."/>
            <person name="Bunk B."/>
            <person name="Jeske O."/>
            <person name="Meyerdierks A."/>
            <person name="Storesund J.E."/>
            <person name="Kallscheuer N."/>
            <person name="Luecker S."/>
            <person name="Lage O.M."/>
            <person name="Pohl T."/>
            <person name="Merkel B.J."/>
            <person name="Hornburger P."/>
            <person name="Mueller R.-W."/>
            <person name="Bruemmer F."/>
            <person name="Labrenz M."/>
            <person name="Spormann A.M."/>
            <person name="Op Den Camp H."/>
            <person name="Overmann J."/>
            <person name="Amann R."/>
            <person name="Jetten M.S.M."/>
            <person name="Mascher T."/>
            <person name="Medema M.H."/>
            <person name="Devos D.P."/>
            <person name="Kaster A.-K."/>
            <person name="Ovreas L."/>
            <person name="Rohde M."/>
            <person name="Galperin M.Y."/>
            <person name="Jogler C."/>
        </authorList>
    </citation>
    <scope>NUCLEOTIDE SEQUENCE [LARGE SCALE GENOMIC DNA]</scope>
    <source>
        <strain evidence="2 3">CA13</strain>
    </source>
</reference>
<keyword evidence="3" id="KW-1185">Reference proteome</keyword>
<proteinExistence type="predicted"/>
<name>A0A5C5YUX5_9BACT</name>
<organism evidence="2 3">
    <name type="scientific">Novipirellula herctigrandis</name>
    <dbReference type="NCBI Taxonomy" id="2527986"/>
    <lineage>
        <taxon>Bacteria</taxon>
        <taxon>Pseudomonadati</taxon>
        <taxon>Planctomycetota</taxon>
        <taxon>Planctomycetia</taxon>
        <taxon>Pirellulales</taxon>
        <taxon>Pirellulaceae</taxon>
        <taxon>Novipirellula</taxon>
    </lineage>
</organism>
<dbReference type="EMBL" id="SJPJ01000001">
    <property type="protein sequence ID" value="TWT78814.1"/>
    <property type="molecule type" value="Genomic_DNA"/>
</dbReference>
<evidence type="ECO:0000256" key="1">
    <source>
        <dbReference type="SAM" id="SignalP"/>
    </source>
</evidence>
<keyword evidence="1" id="KW-0732">Signal</keyword>
<feature type="chain" id="PRO_5022771305" description="DUF2271 domain-containing protein" evidence="1">
    <location>
        <begin position="20"/>
        <end position="174"/>
    </location>
</feature>
<dbReference type="AlphaFoldDB" id="A0A5C5YUX5"/>
<dbReference type="PIRSF" id="PIRSF014995">
    <property type="entry name" value="UCP014995"/>
    <property type="match status" value="1"/>
</dbReference>
<protein>
    <recommendedName>
        <fullName evidence="4">DUF2271 domain-containing protein</fullName>
    </recommendedName>
</protein>
<evidence type="ECO:0008006" key="4">
    <source>
        <dbReference type="Google" id="ProtNLM"/>
    </source>
</evidence>
<gene>
    <name evidence="2" type="ORF">CA13_02110</name>
</gene>
<evidence type="ECO:0000313" key="2">
    <source>
        <dbReference type="EMBL" id="TWT78814.1"/>
    </source>
</evidence>
<accession>A0A5C5YUX5</accession>
<dbReference type="RefSeq" id="WP_419193779.1">
    <property type="nucleotide sequence ID" value="NZ_SJPJ01000001.1"/>
</dbReference>
<dbReference type="Proteomes" id="UP000315010">
    <property type="component" value="Unassembled WGS sequence"/>
</dbReference>